<dbReference type="SUPFAM" id="SSF53335">
    <property type="entry name" value="S-adenosyl-L-methionine-dependent methyltransferases"/>
    <property type="match status" value="1"/>
</dbReference>
<gene>
    <name evidence="5" type="ORF">N177_2070</name>
</gene>
<name>V4QYB2_9HYPH</name>
<keyword evidence="5" id="KW-0489">Methyltransferase</keyword>
<dbReference type="PIRSF" id="PIRSF005578">
    <property type="entry name" value="TlyA"/>
    <property type="match status" value="1"/>
</dbReference>
<protein>
    <submittedName>
        <fullName evidence="5">RNA binding methyltransferase</fullName>
    </submittedName>
</protein>
<dbReference type="STRING" id="631454.N177_2070"/>
<dbReference type="InterPro" id="IPR047048">
    <property type="entry name" value="TlyA"/>
</dbReference>
<dbReference type="EMBL" id="AWXZ01000029">
    <property type="protein sequence ID" value="ESR24747.1"/>
    <property type="molecule type" value="Genomic_DNA"/>
</dbReference>
<evidence type="ECO:0000256" key="3">
    <source>
        <dbReference type="PROSITE-ProRule" id="PRU00182"/>
    </source>
</evidence>
<dbReference type="InterPro" id="IPR002942">
    <property type="entry name" value="S4_RNA-bd"/>
</dbReference>
<evidence type="ECO:0000256" key="2">
    <source>
        <dbReference type="ARBA" id="ARBA00029460"/>
    </source>
</evidence>
<dbReference type="AlphaFoldDB" id="V4QYB2"/>
<proteinExistence type="inferred from homology"/>
<accession>V4QYB2</accession>
<dbReference type="Pfam" id="PF01728">
    <property type="entry name" value="FtsJ"/>
    <property type="match status" value="1"/>
</dbReference>
<dbReference type="Pfam" id="PF01479">
    <property type="entry name" value="S4"/>
    <property type="match status" value="1"/>
</dbReference>
<dbReference type="PROSITE" id="PS50889">
    <property type="entry name" value="S4"/>
    <property type="match status" value="1"/>
</dbReference>
<dbReference type="SMART" id="SM00363">
    <property type="entry name" value="S4"/>
    <property type="match status" value="1"/>
</dbReference>
<dbReference type="PATRIC" id="fig|631454.5.peg.2039"/>
<dbReference type="PANTHER" id="PTHR32319">
    <property type="entry name" value="BACTERIAL HEMOLYSIN-LIKE PROTEIN"/>
    <property type="match status" value="1"/>
</dbReference>
<dbReference type="GO" id="GO:0003723">
    <property type="term" value="F:RNA binding"/>
    <property type="evidence" value="ECO:0007669"/>
    <property type="project" value="UniProtKB-KW"/>
</dbReference>
<evidence type="ECO:0000313" key="6">
    <source>
        <dbReference type="Proteomes" id="UP000017819"/>
    </source>
</evidence>
<dbReference type="InterPro" id="IPR036986">
    <property type="entry name" value="S4_RNA-bd_sf"/>
</dbReference>
<dbReference type="GO" id="GO:0032259">
    <property type="term" value="P:methylation"/>
    <property type="evidence" value="ECO:0007669"/>
    <property type="project" value="UniProtKB-KW"/>
</dbReference>
<dbReference type="SUPFAM" id="SSF55174">
    <property type="entry name" value="Alpha-L RNA-binding motif"/>
    <property type="match status" value="1"/>
</dbReference>
<dbReference type="Gene3D" id="3.40.50.150">
    <property type="entry name" value="Vaccinia Virus protein VP39"/>
    <property type="match status" value="1"/>
</dbReference>
<dbReference type="PANTHER" id="PTHR32319:SF0">
    <property type="entry name" value="BACTERIAL HEMOLYSIN-LIKE PROTEIN"/>
    <property type="match status" value="1"/>
</dbReference>
<dbReference type="CDD" id="cd00165">
    <property type="entry name" value="S4"/>
    <property type="match status" value="1"/>
</dbReference>
<dbReference type="GO" id="GO:0008168">
    <property type="term" value="F:methyltransferase activity"/>
    <property type="evidence" value="ECO:0007669"/>
    <property type="project" value="UniProtKB-KW"/>
</dbReference>
<comment type="similarity">
    <text evidence="2">Belongs to the TlyA family.</text>
</comment>
<keyword evidence="1 3" id="KW-0694">RNA-binding</keyword>
<dbReference type="CDD" id="cd02440">
    <property type="entry name" value="AdoMet_MTases"/>
    <property type="match status" value="1"/>
</dbReference>
<reference evidence="5 6" key="1">
    <citation type="journal article" date="2014" name="Genome Announc.">
        <title>Draft Genome Sequence of Lutibaculum baratangense Strain AMV1T, Isolated from a Mud Volcano in Andamans, India.</title>
        <authorList>
            <person name="Singh A."/>
            <person name="Sreenivas A."/>
            <person name="Sathyanarayana Reddy G."/>
            <person name="Pinnaka A.K."/>
            <person name="Shivaji S."/>
        </authorList>
    </citation>
    <scope>NUCLEOTIDE SEQUENCE [LARGE SCALE GENOMIC DNA]</scope>
    <source>
        <strain evidence="5 6">AMV1</strain>
    </source>
</reference>
<evidence type="ECO:0000313" key="5">
    <source>
        <dbReference type="EMBL" id="ESR24747.1"/>
    </source>
</evidence>
<evidence type="ECO:0000256" key="1">
    <source>
        <dbReference type="ARBA" id="ARBA00022884"/>
    </source>
</evidence>
<dbReference type="InterPro" id="IPR002877">
    <property type="entry name" value="RNA_MeTrfase_FtsJ_dom"/>
</dbReference>
<dbReference type="RefSeq" id="WP_023432200.1">
    <property type="nucleotide sequence ID" value="NZ_AWXZ01000029.1"/>
</dbReference>
<keyword evidence="6" id="KW-1185">Reference proteome</keyword>
<dbReference type="InterPro" id="IPR004538">
    <property type="entry name" value="Hemolysin_A/TlyA"/>
</dbReference>
<dbReference type="Proteomes" id="UP000017819">
    <property type="component" value="Unassembled WGS sequence"/>
</dbReference>
<dbReference type="Gene3D" id="3.10.290.10">
    <property type="entry name" value="RNA-binding S4 domain"/>
    <property type="match status" value="1"/>
</dbReference>
<organism evidence="5 6">
    <name type="scientific">Lutibaculum baratangense AMV1</name>
    <dbReference type="NCBI Taxonomy" id="631454"/>
    <lineage>
        <taxon>Bacteria</taxon>
        <taxon>Pseudomonadati</taxon>
        <taxon>Pseudomonadota</taxon>
        <taxon>Alphaproteobacteria</taxon>
        <taxon>Hyphomicrobiales</taxon>
        <taxon>Tepidamorphaceae</taxon>
        <taxon>Lutibaculum</taxon>
    </lineage>
</organism>
<feature type="domain" description="RNA-binding S4" evidence="4">
    <location>
        <begin position="1"/>
        <end position="66"/>
    </location>
</feature>
<sequence length="241" mass="25564">MRLDEALVARGLSPSRARARDTIKRGCVCVDGRAVVKPAAPVRDGQRIEVEDPAGRYVSRAALKLAAALEAFALDPAGAICLDLGASTGGFTQVLLERGARRVFALDVGHDQLAESLRREPRVVSHEGVNARTLSRTEVPEAPRLIVADLSFISLRLALPPALALAAPGAVLVALVKPQFELGRDALDKAGVVKDEAAASRLPEEMARWLESLGWQRLGAIVSPVKGGSGNTEYLIGARRA</sequence>
<evidence type="ECO:0000259" key="4">
    <source>
        <dbReference type="SMART" id="SM00363"/>
    </source>
</evidence>
<dbReference type="OrthoDB" id="9784736at2"/>
<comment type="caution">
    <text evidence="5">The sequence shown here is derived from an EMBL/GenBank/DDBJ whole genome shotgun (WGS) entry which is preliminary data.</text>
</comment>
<dbReference type="InterPro" id="IPR029063">
    <property type="entry name" value="SAM-dependent_MTases_sf"/>
</dbReference>
<dbReference type="NCBIfam" id="TIGR00478">
    <property type="entry name" value="tly"/>
    <property type="match status" value="1"/>
</dbReference>
<dbReference type="eggNOG" id="COG1189">
    <property type="taxonomic scope" value="Bacteria"/>
</dbReference>
<keyword evidence="5" id="KW-0808">Transferase</keyword>